<protein>
    <submittedName>
        <fullName evidence="1">Uncharacterized protein</fullName>
    </submittedName>
</protein>
<gene>
    <name evidence="1" type="ORF">PTSG_00276</name>
</gene>
<accession>F2TW10</accession>
<dbReference type="InParanoid" id="F2TW10"/>
<dbReference type="Proteomes" id="UP000007799">
    <property type="component" value="Unassembled WGS sequence"/>
</dbReference>
<evidence type="ECO:0000313" key="1">
    <source>
        <dbReference type="EMBL" id="EGD72256.1"/>
    </source>
</evidence>
<proteinExistence type="predicted"/>
<sequence>MVHDDGGAVAVAIQGDISLATAEAAMTTLPTPDVWWLVRVAWLAQQGKLLPCCVCGVALSSLNACGRHFDTAHAPLFRATPEGPRDTAVAIIAMIALCAARHTRGITERRVARLASQACYAVLEGRGETLSVDGECQVCDLLLSPAIEPCG</sequence>
<evidence type="ECO:0000313" key="2">
    <source>
        <dbReference type="Proteomes" id="UP000007799"/>
    </source>
</evidence>
<name>F2TW10_SALR5</name>
<dbReference type="KEGG" id="sre:PTSG_00276"/>
<keyword evidence="2" id="KW-1185">Reference proteome</keyword>
<organism evidence="2">
    <name type="scientific">Salpingoeca rosetta (strain ATCC 50818 / BSB-021)</name>
    <dbReference type="NCBI Taxonomy" id="946362"/>
    <lineage>
        <taxon>Eukaryota</taxon>
        <taxon>Choanoflagellata</taxon>
        <taxon>Craspedida</taxon>
        <taxon>Salpingoecidae</taxon>
        <taxon>Salpingoeca</taxon>
    </lineage>
</organism>
<dbReference type="EMBL" id="GL832955">
    <property type="protein sequence ID" value="EGD72256.1"/>
    <property type="molecule type" value="Genomic_DNA"/>
</dbReference>
<reference evidence="1" key="1">
    <citation type="submission" date="2009-08" db="EMBL/GenBank/DDBJ databases">
        <title>Annotation of Salpingoeca rosetta.</title>
        <authorList>
            <consortium name="The Broad Institute Genome Sequencing Platform"/>
            <person name="Russ C."/>
            <person name="Cuomo C."/>
            <person name="Burger G."/>
            <person name="Gray M.W."/>
            <person name="Holland P.W.H."/>
            <person name="King N."/>
            <person name="Lang F.B.F."/>
            <person name="Roger A.J."/>
            <person name="Ruiz-Trillo I."/>
            <person name="Young S.K."/>
            <person name="Zeng Q."/>
            <person name="Gargeya S."/>
            <person name="Alvarado L."/>
            <person name="Berlin A."/>
            <person name="Chapman S.B."/>
            <person name="Chen Z."/>
            <person name="Freedman E."/>
            <person name="Gellesch M."/>
            <person name="Goldberg J."/>
            <person name="Griggs A."/>
            <person name="Gujja S."/>
            <person name="Heilman E."/>
            <person name="Heiman D."/>
            <person name="Howarth C."/>
            <person name="Mehta T."/>
            <person name="Neiman D."/>
            <person name="Pearson M."/>
            <person name="Roberts A."/>
            <person name="Saif S."/>
            <person name="Shea T."/>
            <person name="Shenoy N."/>
            <person name="Sisk P."/>
            <person name="Stolte C."/>
            <person name="Sykes S."/>
            <person name="White J."/>
            <person name="Yandava C."/>
            <person name="Haas B."/>
            <person name="Nusbaum C."/>
            <person name="Birren B."/>
        </authorList>
    </citation>
    <scope>NUCLEOTIDE SEQUENCE [LARGE SCALE GENOMIC DNA]</scope>
    <source>
        <strain evidence="1">ATCC 50818</strain>
    </source>
</reference>
<dbReference type="AlphaFoldDB" id="F2TW10"/>
<dbReference type="RefSeq" id="XP_004998827.1">
    <property type="nucleotide sequence ID" value="XM_004998770.1"/>
</dbReference>
<dbReference type="GeneID" id="16067786"/>